<reference evidence="3" key="1">
    <citation type="submission" date="2020-09" db="EMBL/GenBank/DDBJ databases">
        <authorList>
            <person name="Kim M.K."/>
        </authorList>
    </citation>
    <scope>NUCLEOTIDE SEQUENCE</scope>
    <source>
        <strain evidence="3">BT664</strain>
    </source>
</reference>
<protein>
    <submittedName>
        <fullName evidence="3">DUF4174 domain-containing protein</fullName>
    </submittedName>
</protein>
<evidence type="ECO:0000256" key="1">
    <source>
        <dbReference type="ARBA" id="ARBA00022729"/>
    </source>
</evidence>
<dbReference type="AlphaFoldDB" id="A0A927BGE8"/>
<feature type="domain" description="DUF4174" evidence="2">
    <location>
        <begin position="37"/>
        <end position="142"/>
    </location>
</feature>
<evidence type="ECO:0000259" key="2">
    <source>
        <dbReference type="Pfam" id="PF13778"/>
    </source>
</evidence>
<dbReference type="EMBL" id="JACXAD010000038">
    <property type="protein sequence ID" value="MBD2770421.1"/>
    <property type="molecule type" value="Genomic_DNA"/>
</dbReference>
<dbReference type="Proteomes" id="UP000612233">
    <property type="component" value="Unassembled WGS sequence"/>
</dbReference>
<keyword evidence="1" id="KW-0732">Signal</keyword>
<gene>
    <name evidence="3" type="ORF">IC235_21255</name>
</gene>
<keyword evidence="4" id="KW-1185">Reference proteome</keyword>
<dbReference type="InterPro" id="IPR025232">
    <property type="entry name" value="DUF4174"/>
</dbReference>
<accession>A0A927BGE8</accession>
<sequence>MKRLLFLRIVPLLLPGLLVVLAAQTPKPGRLEQTLRVSRWKQRVLLVVAPSAKHPDFRQQKALLTNQAAGLAARDFRVLDVLYDELSDADTQFLVREIGLQPPAFATVIIGKDGGVKAQSPRPMAPAALFSTVDKMPMRQAEIRQSRHHQPPK</sequence>
<evidence type="ECO:0000313" key="3">
    <source>
        <dbReference type="EMBL" id="MBD2770421.1"/>
    </source>
</evidence>
<evidence type="ECO:0000313" key="4">
    <source>
        <dbReference type="Proteomes" id="UP000612233"/>
    </source>
</evidence>
<dbReference type="RefSeq" id="WP_191007231.1">
    <property type="nucleotide sequence ID" value="NZ_JACXAD010000038.1"/>
</dbReference>
<comment type="caution">
    <text evidence="3">The sequence shown here is derived from an EMBL/GenBank/DDBJ whole genome shotgun (WGS) entry which is preliminary data.</text>
</comment>
<proteinExistence type="predicted"/>
<organism evidence="3 4">
    <name type="scientific">Hymenobacter montanus</name>
    <dbReference type="NCBI Taxonomy" id="2771359"/>
    <lineage>
        <taxon>Bacteria</taxon>
        <taxon>Pseudomonadati</taxon>
        <taxon>Bacteroidota</taxon>
        <taxon>Cytophagia</taxon>
        <taxon>Cytophagales</taxon>
        <taxon>Hymenobacteraceae</taxon>
        <taxon>Hymenobacter</taxon>
    </lineage>
</organism>
<name>A0A927BGE8_9BACT</name>
<dbReference type="Pfam" id="PF13778">
    <property type="entry name" value="DUF4174"/>
    <property type="match status" value="1"/>
</dbReference>